<keyword evidence="6" id="KW-1185">Reference proteome</keyword>
<organism evidence="5 6">
    <name type="scientific">Mycena venus</name>
    <dbReference type="NCBI Taxonomy" id="2733690"/>
    <lineage>
        <taxon>Eukaryota</taxon>
        <taxon>Fungi</taxon>
        <taxon>Dikarya</taxon>
        <taxon>Basidiomycota</taxon>
        <taxon>Agaricomycotina</taxon>
        <taxon>Agaricomycetes</taxon>
        <taxon>Agaricomycetidae</taxon>
        <taxon>Agaricales</taxon>
        <taxon>Marasmiineae</taxon>
        <taxon>Mycenaceae</taxon>
        <taxon>Mycena</taxon>
    </lineage>
</organism>
<dbReference type="Pfam" id="PF10250">
    <property type="entry name" value="O-FucT"/>
    <property type="match status" value="1"/>
</dbReference>
<evidence type="ECO:0000313" key="5">
    <source>
        <dbReference type="EMBL" id="KAF7344133.1"/>
    </source>
</evidence>
<feature type="region of interest" description="Disordered" evidence="4">
    <location>
        <begin position="280"/>
        <end position="301"/>
    </location>
</feature>
<dbReference type="GO" id="GO:0006004">
    <property type="term" value="P:fucose metabolic process"/>
    <property type="evidence" value="ECO:0007669"/>
    <property type="project" value="UniProtKB-KW"/>
</dbReference>
<evidence type="ECO:0000256" key="4">
    <source>
        <dbReference type="SAM" id="MobiDB-lite"/>
    </source>
</evidence>
<proteinExistence type="predicted"/>
<evidence type="ECO:0000256" key="2">
    <source>
        <dbReference type="ARBA" id="ARBA00023253"/>
    </source>
</evidence>
<gene>
    <name evidence="5" type="ORF">MVEN_01703300</name>
</gene>
<dbReference type="Gene3D" id="3.40.50.11350">
    <property type="match status" value="1"/>
</dbReference>
<feature type="compositionally biased region" description="Low complexity" evidence="4">
    <location>
        <begin position="287"/>
        <end position="297"/>
    </location>
</feature>
<dbReference type="EMBL" id="JACAZI010000015">
    <property type="protein sequence ID" value="KAF7344133.1"/>
    <property type="molecule type" value="Genomic_DNA"/>
</dbReference>
<sequence>MPMPMLSLCKPQHVPPRLIAPILLSLILLSGFVYYQTLNRPTSLHLVPYTPPVHTVALGHPTFEDVREYERALPQHRPQSRPRYVFFPREAWGTGWNNVFQEQLLNTHLAYLANRGYVFVDYIARDHPPFPDTLPNGTRHMLHIPMNALTSGPTGGGSWGDGVDAAVHPRPISQRWWDVACPAEKVVEVHMAETMRELNITDESTGEERLVRWAEKLRGMEEECVSVIGGTPFDYMFIGSDKVVSIWSSYGSSPTLTQYAWSALITRALSRNFALFSPGPSPPPSLSPTLSRITTTPGAGSKSAPYPLTAFFPLRASEPPIPGLLALHLRRGDYADHCKNLAGWGSDYNTWNKMGNPEFRATGRYPSLPDHLTVRENETRYDAAYAHCWPSPDAIVERVRAVREGRNLRTVYMATNGEPEWVGAIAARLRADGWDQVASSLDMELAPDEFAVSQAVDMGVLVAAEVFIGNGFSSVSSNVVQLRLAGGRGPDTSRFW</sequence>
<comment type="caution">
    <text evidence="5">The sequence shown here is derived from an EMBL/GenBank/DDBJ whole genome shotgun (WGS) entry which is preliminary data.</text>
</comment>
<keyword evidence="2" id="KW-0294">Fucose metabolism</keyword>
<dbReference type="OrthoDB" id="2559662at2759"/>
<reference evidence="5" key="1">
    <citation type="submission" date="2020-05" db="EMBL/GenBank/DDBJ databases">
        <title>Mycena genomes resolve the evolution of fungal bioluminescence.</title>
        <authorList>
            <person name="Tsai I.J."/>
        </authorList>
    </citation>
    <scope>NUCLEOTIDE SEQUENCE</scope>
    <source>
        <strain evidence="5">CCC161011</strain>
    </source>
</reference>
<dbReference type="GO" id="GO:0016740">
    <property type="term" value="F:transferase activity"/>
    <property type="evidence" value="ECO:0007669"/>
    <property type="project" value="UniProtKB-KW"/>
</dbReference>
<dbReference type="InterPro" id="IPR019378">
    <property type="entry name" value="GDP-Fuc_O-FucTrfase"/>
</dbReference>
<dbReference type="AlphaFoldDB" id="A0A8H6XM08"/>
<evidence type="ECO:0000256" key="1">
    <source>
        <dbReference type="ARBA" id="ARBA00022679"/>
    </source>
</evidence>
<keyword evidence="3" id="KW-0119">Carbohydrate metabolism</keyword>
<name>A0A8H6XM08_9AGAR</name>
<dbReference type="CDD" id="cd11296">
    <property type="entry name" value="O-FucT_like"/>
    <property type="match status" value="1"/>
</dbReference>
<protein>
    <submittedName>
        <fullName evidence="5">SH3 and PX-domain-containing 3</fullName>
    </submittedName>
</protein>
<keyword evidence="1" id="KW-0808">Transferase</keyword>
<accession>A0A8H6XM08</accession>
<evidence type="ECO:0000256" key="3">
    <source>
        <dbReference type="ARBA" id="ARBA00023277"/>
    </source>
</evidence>
<dbReference type="Proteomes" id="UP000620124">
    <property type="component" value="Unassembled WGS sequence"/>
</dbReference>
<evidence type="ECO:0000313" key="6">
    <source>
        <dbReference type="Proteomes" id="UP000620124"/>
    </source>
</evidence>